<dbReference type="Pfam" id="PF00989">
    <property type="entry name" value="PAS"/>
    <property type="match status" value="1"/>
</dbReference>
<dbReference type="InterPro" id="IPR035965">
    <property type="entry name" value="PAS-like_dom_sf"/>
</dbReference>
<evidence type="ECO:0000256" key="8">
    <source>
        <dbReference type="ARBA" id="ARBA00023012"/>
    </source>
</evidence>
<keyword evidence="4" id="KW-0808">Transferase</keyword>
<dbReference type="SMART" id="SM00448">
    <property type="entry name" value="REC"/>
    <property type="match status" value="1"/>
</dbReference>
<feature type="modified residue" description="4-aspartylphosphate" evidence="9">
    <location>
        <position position="915"/>
    </location>
</feature>
<evidence type="ECO:0000313" key="17">
    <source>
        <dbReference type="Proteomes" id="UP000037939"/>
    </source>
</evidence>
<evidence type="ECO:0000256" key="9">
    <source>
        <dbReference type="PROSITE-ProRule" id="PRU00169"/>
    </source>
</evidence>
<dbReference type="PATRIC" id="fig|857265.3.peg.1295"/>
<sequence>MNANSDLPRARFWSVGMLLMLLISGICAAALWQTRPWRDAGLHTMLDSGMFLLSLVLALLFGDRGRYLGRPFLRRTGLAFGITALFEAAHLLTALPLPLPTQWAGMLTGTWRPISWPAPAYLLPAALMVAVHSYETPGRARTLFFALGCVLAGVLLSLGFSLLPRYTEPVWLGITRPALAGVSVLWALALGLFLRWRRRDRILPLLILVALIQWLGSIAMLYSAAPHDTCAVLAHLARITAELALLTGLIQLSSYDVLIRRHAEAQLAALNQQLEHRVLERTRALQDHIDERVRVQQTLQHMADIIDSSEDAIIGKTLEGVITSWNQGARKIFGYQADEAIGRPLLMLIPPDRQFEEADILARIAAGESVEHFETVRQCKNGRLIHVSATISPIRDAHGAIVGASKIARDITERVRVRAALQEQLGRINLLNQVTRATDERQDMQSIFQVVVRTVEKDLPLDFCAIGLYDPVSGHLRFDHVGIQAEALGHWLSGHERLLLDAASLDRSRMGHLVQLPALARHGLPLTDRLAQAGLDAAMLVPMRVEQSLFGIILAARRGNTFSVGDTEFLRQLGEHVAMAAHQAQLHAELQQAYDELRQTQEAALQKERLSALGQMASGIAHDINNAISPVALYTETLLLQEATLSARGRGQLEIIQRAVNDVAQTVARMKEFYRPQALPTGMQVLDLNQLVSQVLELSRARWSGMAQGQGGAIAERLVMASGLPAINGVASEIREALTNLVLNAADAMPQGGTLTVQTRPTRVDAAAFVVLEVTDTGMGMDEDTRKRCLEPFFTTKGERGTGLGLAMVYGICQRHGADVQIRSAPGAGTTVQLTFAASPLTATTENLETPNAAPTPAPRRILVVDDDPQLLGALLETLRADGHTVTAAHGGQAGIQTYRQALLEGAPFDIVMTDWGMPDVDGGMVASAIKAIRRDAPIILLTGWGQHLRASGDIPAQVDLVLSKPPRLRELREALRYFAAPPARDERERA</sequence>
<evidence type="ECO:0000256" key="6">
    <source>
        <dbReference type="ARBA" id="ARBA00022777"/>
    </source>
</evidence>
<dbReference type="SMART" id="SM00065">
    <property type="entry name" value="GAF"/>
    <property type="match status" value="1"/>
</dbReference>
<dbReference type="RefSeq" id="WP_083458811.1">
    <property type="nucleotide sequence ID" value="NZ_LAQT01000003.1"/>
</dbReference>
<dbReference type="InterPro" id="IPR003594">
    <property type="entry name" value="HATPase_dom"/>
</dbReference>
<dbReference type="AlphaFoldDB" id="A0A0N0GQA6"/>
<dbReference type="PROSITE" id="PS50112">
    <property type="entry name" value="PAS"/>
    <property type="match status" value="1"/>
</dbReference>
<keyword evidence="17" id="KW-1185">Reference proteome</keyword>
<dbReference type="InterPro" id="IPR003018">
    <property type="entry name" value="GAF"/>
</dbReference>
<keyword evidence="6" id="KW-0418">Kinase</keyword>
<dbReference type="PANTHER" id="PTHR43065">
    <property type="entry name" value="SENSOR HISTIDINE KINASE"/>
    <property type="match status" value="1"/>
</dbReference>
<dbReference type="STRING" id="857265.WG78_06325"/>
<dbReference type="CDD" id="cd00130">
    <property type="entry name" value="PAS"/>
    <property type="match status" value="1"/>
</dbReference>
<evidence type="ECO:0000259" key="14">
    <source>
        <dbReference type="PROSITE" id="PS50112"/>
    </source>
</evidence>
<dbReference type="InterPro" id="IPR000700">
    <property type="entry name" value="PAS-assoc_C"/>
</dbReference>
<dbReference type="PROSITE" id="PS50110">
    <property type="entry name" value="RESPONSE_REGULATORY"/>
    <property type="match status" value="1"/>
</dbReference>
<dbReference type="SMART" id="SM00091">
    <property type="entry name" value="PAS"/>
    <property type="match status" value="1"/>
</dbReference>
<dbReference type="InterPro" id="IPR036890">
    <property type="entry name" value="HATPase_C_sf"/>
</dbReference>
<dbReference type="InterPro" id="IPR001789">
    <property type="entry name" value="Sig_transdc_resp-reg_receiver"/>
</dbReference>
<dbReference type="PROSITE" id="PS50109">
    <property type="entry name" value="HIS_KIN"/>
    <property type="match status" value="1"/>
</dbReference>
<dbReference type="PROSITE" id="PS50113">
    <property type="entry name" value="PAC"/>
    <property type="match status" value="1"/>
</dbReference>
<dbReference type="Proteomes" id="UP000037939">
    <property type="component" value="Unassembled WGS sequence"/>
</dbReference>
<dbReference type="Pfam" id="PF13185">
    <property type="entry name" value="GAF_2"/>
    <property type="match status" value="1"/>
</dbReference>
<keyword evidence="11" id="KW-1133">Transmembrane helix</keyword>
<dbReference type="SUPFAM" id="SSF55781">
    <property type="entry name" value="GAF domain-like"/>
    <property type="match status" value="1"/>
</dbReference>
<dbReference type="InterPro" id="IPR029016">
    <property type="entry name" value="GAF-like_dom_sf"/>
</dbReference>
<proteinExistence type="predicted"/>
<dbReference type="InterPro" id="IPR004358">
    <property type="entry name" value="Sig_transdc_His_kin-like_C"/>
</dbReference>
<evidence type="ECO:0000259" key="12">
    <source>
        <dbReference type="PROSITE" id="PS50109"/>
    </source>
</evidence>
<evidence type="ECO:0000259" key="15">
    <source>
        <dbReference type="PROSITE" id="PS50113"/>
    </source>
</evidence>
<dbReference type="EMBL" id="LAQT01000003">
    <property type="protein sequence ID" value="KPC54243.1"/>
    <property type="molecule type" value="Genomic_DNA"/>
</dbReference>
<dbReference type="Gene3D" id="3.40.50.2300">
    <property type="match status" value="1"/>
</dbReference>
<dbReference type="NCBIfam" id="TIGR00229">
    <property type="entry name" value="sensory_box"/>
    <property type="match status" value="1"/>
</dbReference>
<feature type="domain" description="Histidine kinase" evidence="12">
    <location>
        <begin position="619"/>
        <end position="840"/>
    </location>
</feature>
<dbReference type="Pfam" id="PF02518">
    <property type="entry name" value="HATPase_c"/>
    <property type="match status" value="1"/>
</dbReference>
<keyword evidence="7" id="KW-0067">ATP-binding</keyword>
<dbReference type="SUPFAM" id="SSF52172">
    <property type="entry name" value="CheY-like"/>
    <property type="match status" value="1"/>
</dbReference>
<dbReference type="SUPFAM" id="SSF55874">
    <property type="entry name" value="ATPase domain of HSP90 chaperone/DNA topoisomerase II/histidine kinase"/>
    <property type="match status" value="1"/>
</dbReference>
<keyword evidence="10" id="KW-0175">Coiled coil</keyword>
<organism evidence="16 17">
    <name type="scientific">Amantichitinum ursilacus</name>
    <dbReference type="NCBI Taxonomy" id="857265"/>
    <lineage>
        <taxon>Bacteria</taxon>
        <taxon>Pseudomonadati</taxon>
        <taxon>Pseudomonadota</taxon>
        <taxon>Betaproteobacteria</taxon>
        <taxon>Neisseriales</taxon>
        <taxon>Chitinibacteraceae</taxon>
        <taxon>Amantichitinum</taxon>
    </lineage>
</organism>
<keyword evidence="3 9" id="KW-0597">Phosphoprotein</keyword>
<feature type="coiled-coil region" evidence="10">
    <location>
        <begin position="583"/>
        <end position="610"/>
    </location>
</feature>
<dbReference type="SUPFAM" id="SSF55785">
    <property type="entry name" value="PYP-like sensor domain (PAS domain)"/>
    <property type="match status" value="1"/>
</dbReference>
<evidence type="ECO:0000256" key="7">
    <source>
        <dbReference type="ARBA" id="ARBA00022840"/>
    </source>
</evidence>
<dbReference type="GO" id="GO:0006355">
    <property type="term" value="P:regulation of DNA-templated transcription"/>
    <property type="evidence" value="ECO:0007669"/>
    <property type="project" value="InterPro"/>
</dbReference>
<dbReference type="Pfam" id="PF00512">
    <property type="entry name" value="HisKA"/>
    <property type="match status" value="1"/>
</dbReference>
<dbReference type="SMART" id="SM00086">
    <property type="entry name" value="PAC"/>
    <property type="match status" value="1"/>
</dbReference>
<name>A0A0N0GQA6_9NEIS</name>
<feature type="domain" description="Response regulatory" evidence="13">
    <location>
        <begin position="861"/>
        <end position="980"/>
    </location>
</feature>
<feature type="domain" description="PAS" evidence="14">
    <location>
        <begin position="298"/>
        <end position="368"/>
    </location>
</feature>
<dbReference type="SMART" id="SM00387">
    <property type="entry name" value="HATPase_c"/>
    <property type="match status" value="1"/>
</dbReference>
<accession>A0A0N0GQA6</accession>
<keyword evidence="11" id="KW-0812">Transmembrane</keyword>
<feature type="transmembrane region" description="Helical" evidence="11">
    <location>
        <begin position="143"/>
        <end position="164"/>
    </location>
</feature>
<evidence type="ECO:0000256" key="11">
    <source>
        <dbReference type="SAM" id="Phobius"/>
    </source>
</evidence>
<feature type="transmembrane region" description="Helical" evidence="11">
    <location>
        <begin position="114"/>
        <end position="131"/>
    </location>
</feature>
<evidence type="ECO:0000259" key="13">
    <source>
        <dbReference type="PROSITE" id="PS50110"/>
    </source>
</evidence>
<dbReference type="OrthoDB" id="8586880at2"/>
<reference evidence="16 17" key="1">
    <citation type="submission" date="2015-07" db="EMBL/GenBank/DDBJ databases">
        <title>Draft genome sequence of the Amantichitinum ursilacus IGB-41, a new chitin-degrading bacterium.</title>
        <authorList>
            <person name="Kirstahler P."/>
            <person name="Guenther M."/>
            <person name="Grumaz C."/>
            <person name="Rupp S."/>
            <person name="Zibek S."/>
            <person name="Sohn K."/>
        </authorList>
    </citation>
    <scope>NUCLEOTIDE SEQUENCE [LARGE SCALE GENOMIC DNA]</scope>
    <source>
        <strain evidence="16 17">IGB-41</strain>
    </source>
</reference>
<evidence type="ECO:0000256" key="2">
    <source>
        <dbReference type="ARBA" id="ARBA00012438"/>
    </source>
</evidence>
<dbReference type="InterPro" id="IPR011006">
    <property type="entry name" value="CheY-like_superfamily"/>
</dbReference>
<evidence type="ECO:0000256" key="1">
    <source>
        <dbReference type="ARBA" id="ARBA00000085"/>
    </source>
</evidence>
<evidence type="ECO:0000313" key="16">
    <source>
        <dbReference type="EMBL" id="KPC54243.1"/>
    </source>
</evidence>
<dbReference type="Gene3D" id="3.30.450.40">
    <property type="match status" value="1"/>
</dbReference>
<feature type="transmembrane region" description="Helical" evidence="11">
    <location>
        <begin position="40"/>
        <end position="60"/>
    </location>
</feature>
<dbReference type="Gene3D" id="3.30.450.20">
    <property type="entry name" value="PAS domain"/>
    <property type="match status" value="1"/>
</dbReference>
<comment type="caution">
    <text evidence="16">The sequence shown here is derived from an EMBL/GenBank/DDBJ whole genome shotgun (WGS) entry which is preliminary data.</text>
</comment>
<evidence type="ECO:0000256" key="3">
    <source>
        <dbReference type="ARBA" id="ARBA00022553"/>
    </source>
</evidence>
<evidence type="ECO:0000256" key="5">
    <source>
        <dbReference type="ARBA" id="ARBA00022741"/>
    </source>
</evidence>
<evidence type="ECO:0000256" key="4">
    <source>
        <dbReference type="ARBA" id="ARBA00022679"/>
    </source>
</evidence>
<dbReference type="Pfam" id="PF00072">
    <property type="entry name" value="Response_reg"/>
    <property type="match status" value="1"/>
</dbReference>
<dbReference type="Gene3D" id="1.10.287.130">
    <property type="match status" value="1"/>
</dbReference>
<keyword evidence="11" id="KW-0472">Membrane</keyword>
<feature type="transmembrane region" description="Helical" evidence="11">
    <location>
        <begin position="205"/>
        <end position="225"/>
    </location>
</feature>
<feature type="transmembrane region" description="Helical" evidence="11">
    <location>
        <begin position="72"/>
        <end position="94"/>
    </location>
</feature>
<dbReference type="InterPro" id="IPR003661">
    <property type="entry name" value="HisK_dim/P_dom"/>
</dbReference>
<feature type="transmembrane region" description="Helical" evidence="11">
    <location>
        <begin position="170"/>
        <end position="193"/>
    </location>
</feature>
<keyword evidence="8" id="KW-0902">Two-component regulatory system</keyword>
<keyword evidence="5" id="KW-0547">Nucleotide-binding</keyword>
<gene>
    <name evidence="16" type="ORF">WG78_06325</name>
</gene>
<dbReference type="SMART" id="SM00388">
    <property type="entry name" value="HisKA"/>
    <property type="match status" value="1"/>
</dbReference>
<feature type="transmembrane region" description="Helical" evidence="11">
    <location>
        <begin position="12"/>
        <end position="34"/>
    </location>
</feature>
<dbReference type="GO" id="GO:0000155">
    <property type="term" value="F:phosphorelay sensor kinase activity"/>
    <property type="evidence" value="ECO:0007669"/>
    <property type="project" value="InterPro"/>
</dbReference>
<dbReference type="SUPFAM" id="SSF47384">
    <property type="entry name" value="Homodimeric domain of signal transducing histidine kinase"/>
    <property type="match status" value="1"/>
</dbReference>
<dbReference type="EC" id="2.7.13.3" evidence="2"/>
<dbReference type="PANTHER" id="PTHR43065:SF42">
    <property type="entry name" value="TWO-COMPONENT SENSOR PPRA"/>
    <property type="match status" value="1"/>
</dbReference>
<feature type="domain" description="PAC" evidence="15">
    <location>
        <begin position="369"/>
        <end position="423"/>
    </location>
</feature>
<evidence type="ECO:0000256" key="10">
    <source>
        <dbReference type="SAM" id="Coils"/>
    </source>
</evidence>
<protein>
    <recommendedName>
        <fullName evidence="2">histidine kinase</fullName>
        <ecNumber evidence="2">2.7.13.3</ecNumber>
    </recommendedName>
</protein>
<dbReference type="InterPro" id="IPR013767">
    <property type="entry name" value="PAS_fold"/>
</dbReference>
<dbReference type="InterPro" id="IPR005467">
    <property type="entry name" value="His_kinase_dom"/>
</dbReference>
<dbReference type="InterPro" id="IPR001610">
    <property type="entry name" value="PAC"/>
</dbReference>
<dbReference type="PRINTS" id="PR00344">
    <property type="entry name" value="BCTRLSENSOR"/>
</dbReference>
<comment type="catalytic activity">
    <reaction evidence="1">
        <text>ATP + protein L-histidine = ADP + protein N-phospho-L-histidine.</text>
        <dbReference type="EC" id="2.7.13.3"/>
    </reaction>
</comment>
<dbReference type="GO" id="GO:0005524">
    <property type="term" value="F:ATP binding"/>
    <property type="evidence" value="ECO:0007669"/>
    <property type="project" value="UniProtKB-KW"/>
</dbReference>
<dbReference type="InterPro" id="IPR036097">
    <property type="entry name" value="HisK_dim/P_sf"/>
</dbReference>
<dbReference type="CDD" id="cd00156">
    <property type="entry name" value="REC"/>
    <property type="match status" value="1"/>
</dbReference>
<dbReference type="Gene3D" id="3.30.565.10">
    <property type="entry name" value="Histidine kinase-like ATPase, C-terminal domain"/>
    <property type="match status" value="1"/>
</dbReference>
<dbReference type="InterPro" id="IPR000014">
    <property type="entry name" value="PAS"/>
</dbReference>